<proteinExistence type="predicted"/>
<dbReference type="AlphaFoldDB" id="A0A445MER3"/>
<accession>A0A445MER3</accession>
<evidence type="ECO:0000313" key="2">
    <source>
        <dbReference type="EMBL" id="RZR72734.1"/>
    </source>
</evidence>
<reference evidence="2" key="1">
    <citation type="journal article" date="2018" name="Data Brief">
        <title>Genome sequence data from 17 accessions of Ensete ventricosum, a staple food crop for millions in Ethiopia.</title>
        <authorList>
            <person name="Yemataw Z."/>
            <person name="Muzemil S."/>
            <person name="Ambachew D."/>
            <person name="Tripathi L."/>
            <person name="Tesfaye K."/>
            <person name="Chala A."/>
            <person name="Farbos A."/>
            <person name="O'Neill P."/>
            <person name="Moore K."/>
            <person name="Grant M."/>
            <person name="Studholme D.J."/>
        </authorList>
    </citation>
    <scope>NUCLEOTIDE SEQUENCE [LARGE SCALE GENOMIC DNA]</scope>
    <source>
        <tissue evidence="2">Leaf</tissue>
    </source>
</reference>
<dbReference type="Proteomes" id="UP000290560">
    <property type="component" value="Unassembled WGS sequence"/>
</dbReference>
<organism evidence="2">
    <name type="scientific">Ensete ventricosum</name>
    <name type="common">Abyssinian banana</name>
    <name type="synonym">Musa ensete</name>
    <dbReference type="NCBI Taxonomy" id="4639"/>
    <lineage>
        <taxon>Eukaryota</taxon>
        <taxon>Viridiplantae</taxon>
        <taxon>Streptophyta</taxon>
        <taxon>Embryophyta</taxon>
        <taxon>Tracheophyta</taxon>
        <taxon>Spermatophyta</taxon>
        <taxon>Magnoliopsida</taxon>
        <taxon>Liliopsida</taxon>
        <taxon>Zingiberales</taxon>
        <taxon>Musaceae</taxon>
        <taxon>Ensete</taxon>
    </lineage>
</organism>
<name>A0A445MER3_ENSVE</name>
<gene>
    <name evidence="2" type="ORF">BHM03_00016194</name>
</gene>
<evidence type="ECO:0000256" key="1">
    <source>
        <dbReference type="SAM" id="MobiDB-lite"/>
    </source>
</evidence>
<feature type="region of interest" description="Disordered" evidence="1">
    <location>
        <begin position="1"/>
        <end position="85"/>
    </location>
</feature>
<dbReference type="EMBL" id="KV875746">
    <property type="protein sequence ID" value="RZR72734.1"/>
    <property type="molecule type" value="Genomic_DNA"/>
</dbReference>
<sequence length="95" mass="10439">MAGTSRGGVCERRQHPQGQSPQRCQPVREGTTGTIPEGAAARGAKTPATKGAACQQGDRQRRVAQRRRQRRSLDEGRRGGLGHPFRKRMIIPLKI</sequence>
<protein>
    <submittedName>
        <fullName evidence="2">Uncharacterized protein</fullName>
    </submittedName>
</protein>